<dbReference type="RefSeq" id="WP_129891099.1">
    <property type="nucleotide sequence ID" value="NZ_CP035758.1"/>
</dbReference>
<evidence type="ECO:0000313" key="6">
    <source>
        <dbReference type="EMBL" id="QBD80033.1"/>
    </source>
</evidence>
<evidence type="ECO:0000313" key="7">
    <source>
        <dbReference type="Proteomes" id="UP000290365"/>
    </source>
</evidence>
<keyword evidence="4 6" id="KW-0808">Transferase</keyword>
<dbReference type="EMBL" id="CP035758">
    <property type="protein sequence ID" value="QBD80033.1"/>
    <property type="molecule type" value="Genomic_DNA"/>
</dbReference>
<keyword evidence="7" id="KW-1185">Reference proteome</keyword>
<dbReference type="PANTHER" id="PTHR47816">
    <property type="entry name" value="RIBOSOMAL RNA SMALL SUBUNIT METHYLTRANSFERASE C"/>
    <property type="match status" value="1"/>
</dbReference>
<dbReference type="PROSITE" id="PS00092">
    <property type="entry name" value="N6_MTASE"/>
    <property type="match status" value="1"/>
</dbReference>
<organism evidence="6 7">
    <name type="scientific">Ktedonosporobacter rubrisoli</name>
    <dbReference type="NCBI Taxonomy" id="2509675"/>
    <lineage>
        <taxon>Bacteria</taxon>
        <taxon>Bacillati</taxon>
        <taxon>Chloroflexota</taxon>
        <taxon>Ktedonobacteria</taxon>
        <taxon>Ktedonobacterales</taxon>
        <taxon>Ktedonosporobacteraceae</taxon>
        <taxon>Ktedonosporobacter</taxon>
    </lineage>
</organism>
<evidence type="ECO:0000256" key="2">
    <source>
        <dbReference type="ARBA" id="ARBA00022552"/>
    </source>
</evidence>
<evidence type="ECO:0000259" key="5">
    <source>
        <dbReference type="Pfam" id="PF05175"/>
    </source>
</evidence>
<name>A0A4P6JXA0_KTERU</name>
<dbReference type="SUPFAM" id="SSF53335">
    <property type="entry name" value="S-adenosyl-L-methionine-dependent methyltransferases"/>
    <property type="match status" value="2"/>
</dbReference>
<evidence type="ECO:0000256" key="1">
    <source>
        <dbReference type="ARBA" id="ARBA00022490"/>
    </source>
</evidence>
<proteinExistence type="predicted"/>
<dbReference type="InterPro" id="IPR029063">
    <property type="entry name" value="SAM-dependent_MTases_sf"/>
</dbReference>
<dbReference type="GO" id="GO:0006364">
    <property type="term" value="P:rRNA processing"/>
    <property type="evidence" value="ECO:0007669"/>
    <property type="project" value="UniProtKB-KW"/>
</dbReference>
<keyword evidence="3 6" id="KW-0489">Methyltransferase</keyword>
<dbReference type="CDD" id="cd02440">
    <property type="entry name" value="AdoMet_MTases"/>
    <property type="match status" value="1"/>
</dbReference>
<dbReference type="AlphaFoldDB" id="A0A4P6JXA0"/>
<dbReference type="GO" id="GO:0008757">
    <property type="term" value="F:S-adenosylmethionine-dependent methyltransferase activity"/>
    <property type="evidence" value="ECO:0007669"/>
    <property type="project" value="InterPro"/>
</dbReference>
<evidence type="ECO:0000256" key="4">
    <source>
        <dbReference type="ARBA" id="ARBA00022679"/>
    </source>
</evidence>
<dbReference type="Proteomes" id="UP000290365">
    <property type="component" value="Chromosome"/>
</dbReference>
<dbReference type="InterPro" id="IPR046977">
    <property type="entry name" value="RsmC/RlmG"/>
</dbReference>
<sequence length="334" mass="36378">MILPSCLLCDTVQLSAEDRVLVLNSAADPFVSYVAKQPGASLVLAEDNLANATAVMAAHPRARMSHCAFHDYILHHPPATLDVAVMNLLYQPSNAWMHYALEVAAYALKPGGHLYITGSKDRGILSFAKRMQDAFGPVETLLISKGQRVLRARKAATTAPPELPGRELKVFASNQLDEGTRLLLEALEVRETDEALDIGCGGGFIGLHIARQAIQGQVTMVDVSLAAVAASQRAIAQSGLPNIRALPSDGARAVLEQRFDLVATNPPFHQGGIQTKDIAERFIREAAQVLRPQGRFYLVANRFLKYEPVLATCFKTLEEVGGNTRYKVLLARMR</sequence>
<dbReference type="InterPro" id="IPR007848">
    <property type="entry name" value="Small_mtfrase_dom"/>
</dbReference>
<dbReference type="GO" id="GO:0008170">
    <property type="term" value="F:N-methyltransferase activity"/>
    <property type="evidence" value="ECO:0007669"/>
    <property type="project" value="UniProtKB-ARBA"/>
</dbReference>
<keyword evidence="2" id="KW-0698">rRNA processing</keyword>
<dbReference type="PANTHER" id="PTHR47816:SF4">
    <property type="entry name" value="RIBOSOMAL RNA SMALL SUBUNIT METHYLTRANSFERASE C"/>
    <property type="match status" value="1"/>
</dbReference>
<evidence type="ECO:0000256" key="3">
    <source>
        <dbReference type="ARBA" id="ARBA00022603"/>
    </source>
</evidence>
<dbReference type="KEGG" id="kbs:EPA93_30240"/>
<dbReference type="Pfam" id="PF05175">
    <property type="entry name" value="MTS"/>
    <property type="match status" value="1"/>
</dbReference>
<reference evidence="6 7" key="1">
    <citation type="submission" date="2019-01" db="EMBL/GenBank/DDBJ databases">
        <title>Ktedonosporobacter rubrisoli SCAWS-G2.</title>
        <authorList>
            <person name="Huang Y."/>
            <person name="Yan B."/>
        </authorList>
    </citation>
    <scope>NUCLEOTIDE SEQUENCE [LARGE SCALE GENOMIC DNA]</scope>
    <source>
        <strain evidence="6 7">SCAWS-G2</strain>
    </source>
</reference>
<dbReference type="OrthoDB" id="9764961at2"/>
<dbReference type="Gene3D" id="3.40.50.150">
    <property type="entry name" value="Vaccinia Virus protein VP39"/>
    <property type="match status" value="2"/>
</dbReference>
<gene>
    <name evidence="6" type="ORF">EPA93_30240</name>
</gene>
<dbReference type="GO" id="GO:0003676">
    <property type="term" value="F:nucleic acid binding"/>
    <property type="evidence" value="ECO:0007669"/>
    <property type="project" value="InterPro"/>
</dbReference>
<protein>
    <submittedName>
        <fullName evidence="6">Class I SAM-dependent methyltransferase</fullName>
    </submittedName>
</protein>
<keyword evidence="1" id="KW-0963">Cytoplasm</keyword>
<feature type="domain" description="Methyltransferase small" evidence="5">
    <location>
        <begin position="169"/>
        <end position="329"/>
    </location>
</feature>
<dbReference type="GO" id="GO:0032259">
    <property type="term" value="P:methylation"/>
    <property type="evidence" value="ECO:0007669"/>
    <property type="project" value="UniProtKB-KW"/>
</dbReference>
<dbReference type="InterPro" id="IPR002052">
    <property type="entry name" value="DNA_methylase_N6_adenine_CS"/>
</dbReference>
<accession>A0A4P6JXA0</accession>